<dbReference type="Proteomes" id="UP000639051">
    <property type="component" value="Unassembled WGS sequence"/>
</dbReference>
<gene>
    <name evidence="3" type="ORF">JJE72_10205</name>
</gene>
<evidence type="ECO:0000313" key="4">
    <source>
        <dbReference type="Proteomes" id="UP000639051"/>
    </source>
</evidence>
<feature type="chain" id="PRO_5046620465" evidence="2">
    <location>
        <begin position="21"/>
        <end position="222"/>
    </location>
</feature>
<name>A0ABS1K300_9MICC</name>
<sequence length="222" mass="20523">MSVFAALVSSKVAVSAAALGALTVGGLGTAAYTGSLPTDAQQVAHQAIGAPAPKPVQDAKDAADAASQQAKGEAGKPAGTATAAASHAAGEASAAAGSAAANAGRPVSGAADTEILGLCHANAQGTLGAASAGFKTLALAAQGEANVSAFCQAHGVSASDEGAAGGDSALNATVPGAPTLPAAPALPGQNSLPSAPAVPSSVPAVPTAAPALPSEATQAVRP</sequence>
<feature type="region of interest" description="Disordered" evidence="1">
    <location>
        <begin position="52"/>
        <end position="85"/>
    </location>
</feature>
<evidence type="ECO:0000313" key="3">
    <source>
        <dbReference type="EMBL" id="MBL0705878.1"/>
    </source>
</evidence>
<evidence type="ECO:0000256" key="1">
    <source>
        <dbReference type="SAM" id="MobiDB-lite"/>
    </source>
</evidence>
<feature type="compositionally biased region" description="Low complexity" evidence="1">
    <location>
        <begin position="180"/>
        <end position="214"/>
    </location>
</feature>
<organism evidence="3 4">
    <name type="scientific">Sinomonas cellulolyticus</name>
    <dbReference type="NCBI Taxonomy" id="2801916"/>
    <lineage>
        <taxon>Bacteria</taxon>
        <taxon>Bacillati</taxon>
        <taxon>Actinomycetota</taxon>
        <taxon>Actinomycetes</taxon>
        <taxon>Micrococcales</taxon>
        <taxon>Micrococcaceae</taxon>
        <taxon>Sinomonas</taxon>
    </lineage>
</organism>
<feature type="signal peptide" evidence="2">
    <location>
        <begin position="1"/>
        <end position="20"/>
    </location>
</feature>
<accession>A0ABS1K300</accession>
<feature type="region of interest" description="Disordered" evidence="1">
    <location>
        <begin position="180"/>
        <end position="222"/>
    </location>
</feature>
<feature type="compositionally biased region" description="Low complexity" evidence="1">
    <location>
        <begin position="64"/>
        <end position="85"/>
    </location>
</feature>
<evidence type="ECO:0000256" key="2">
    <source>
        <dbReference type="SAM" id="SignalP"/>
    </source>
</evidence>
<proteinExistence type="predicted"/>
<dbReference type="RefSeq" id="WP_189692426.1">
    <property type="nucleotide sequence ID" value="NZ_BNCM01000002.1"/>
</dbReference>
<keyword evidence="4" id="KW-1185">Reference proteome</keyword>
<reference evidence="3 4" key="1">
    <citation type="submission" date="2021-01" db="EMBL/GenBank/DDBJ databases">
        <title>Genome public.</title>
        <authorList>
            <person name="Liu C."/>
            <person name="Sun Q."/>
        </authorList>
    </citation>
    <scope>NUCLEOTIDE SEQUENCE [LARGE SCALE GENOMIC DNA]</scope>
    <source>
        <strain evidence="3 4">JC656</strain>
    </source>
</reference>
<comment type="caution">
    <text evidence="3">The sequence shown here is derived from an EMBL/GenBank/DDBJ whole genome shotgun (WGS) entry which is preliminary data.</text>
</comment>
<protein>
    <submittedName>
        <fullName evidence="3">Protein tyrosine phosphatase</fullName>
    </submittedName>
</protein>
<keyword evidence="2" id="KW-0732">Signal</keyword>
<dbReference type="EMBL" id="JAERRC010000024">
    <property type="protein sequence ID" value="MBL0705878.1"/>
    <property type="molecule type" value="Genomic_DNA"/>
</dbReference>